<protein>
    <submittedName>
        <fullName evidence="1">Uncharacterized protein</fullName>
    </submittedName>
</protein>
<dbReference type="EMBL" id="BGZK01005330">
    <property type="protein sequence ID" value="GBP13572.1"/>
    <property type="molecule type" value="Genomic_DNA"/>
</dbReference>
<keyword evidence="2" id="KW-1185">Reference proteome</keyword>
<sequence>MEMILSIEPIRIRIRYDEAALKAKRLKVMGSIRDIRRTIKKSFRYRRFYTEKCGIGSHTANWTSGKLRSIPLIPIAVIIIDTKTDAYLLMHQWRKGNGAEVYIVLQAGVRSITECMRVVNVMERRGL</sequence>
<comment type="caution">
    <text evidence="1">The sequence shown here is derived from an EMBL/GenBank/DDBJ whole genome shotgun (WGS) entry which is preliminary data.</text>
</comment>
<accession>A0A4C1TGG2</accession>
<reference evidence="1 2" key="1">
    <citation type="journal article" date="2019" name="Commun. Biol.">
        <title>The bagworm genome reveals a unique fibroin gene that provides high tensile strength.</title>
        <authorList>
            <person name="Kono N."/>
            <person name="Nakamura H."/>
            <person name="Ohtoshi R."/>
            <person name="Tomita M."/>
            <person name="Numata K."/>
            <person name="Arakawa K."/>
        </authorList>
    </citation>
    <scope>NUCLEOTIDE SEQUENCE [LARGE SCALE GENOMIC DNA]</scope>
</reference>
<evidence type="ECO:0000313" key="2">
    <source>
        <dbReference type="Proteomes" id="UP000299102"/>
    </source>
</evidence>
<gene>
    <name evidence="1" type="ORF">EVAR_73966_1</name>
</gene>
<evidence type="ECO:0000313" key="1">
    <source>
        <dbReference type="EMBL" id="GBP13572.1"/>
    </source>
</evidence>
<dbReference type="AlphaFoldDB" id="A0A4C1TGG2"/>
<name>A0A4C1TGG2_EUMVA</name>
<proteinExistence type="predicted"/>
<organism evidence="1 2">
    <name type="scientific">Eumeta variegata</name>
    <name type="common">Bagworm moth</name>
    <name type="synonym">Eumeta japonica</name>
    <dbReference type="NCBI Taxonomy" id="151549"/>
    <lineage>
        <taxon>Eukaryota</taxon>
        <taxon>Metazoa</taxon>
        <taxon>Ecdysozoa</taxon>
        <taxon>Arthropoda</taxon>
        <taxon>Hexapoda</taxon>
        <taxon>Insecta</taxon>
        <taxon>Pterygota</taxon>
        <taxon>Neoptera</taxon>
        <taxon>Endopterygota</taxon>
        <taxon>Lepidoptera</taxon>
        <taxon>Glossata</taxon>
        <taxon>Ditrysia</taxon>
        <taxon>Tineoidea</taxon>
        <taxon>Psychidae</taxon>
        <taxon>Oiketicinae</taxon>
        <taxon>Eumeta</taxon>
    </lineage>
</organism>
<dbReference type="Proteomes" id="UP000299102">
    <property type="component" value="Unassembled WGS sequence"/>
</dbReference>